<comment type="cofactor">
    <cofactor evidence="8">
        <name>FMN</name>
        <dbReference type="ChEBI" id="CHEBI:58210"/>
    </cofactor>
    <text evidence="8">Binds 1 FMN per subunit.</text>
</comment>
<keyword evidence="7 8" id="KW-0472">Membrane</keyword>
<dbReference type="PANTHER" id="PTHR36964:SF1">
    <property type="entry name" value="PROTEIN-METHIONINE-SULFOXIDE REDUCTASE HEME-BINDING SUBUNIT MSRQ"/>
    <property type="match status" value="1"/>
</dbReference>
<reference evidence="10 11" key="1">
    <citation type="submission" date="2018-06" db="EMBL/GenBank/DDBJ databases">
        <title>Freshwater and sediment microbial communities from various areas in North America, analyzing microbe dynamics in response to fracking.</title>
        <authorList>
            <person name="Lamendella R."/>
        </authorList>
    </citation>
    <scope>NUCLEOTIDE SEQUENCE [LARGE SCALE GENOMIC DNA]</scope>
    <source>
        <strain evidence="10 11">114J</strain>
    </source>
</reference>
<dbReference type="GO" id="GO:0030091">
    <property type="term" value="P:protein repair"/>
    <property type="evidence" value="ECO:0007669"/>
    <property type="project" value="UniProtKB-UniRule"/>
</dbReference>
<feature type="transmembrane region" description="Helical" evidence="8">
    <location>
        <begin position="111"/>
        <end position="134"/>
    </location>
</feature>
<dbReference type="HAMAP" id="MF_01207">
    <property type="entry name" value="MsrQ"/>
    <property type="match status" value="1"/>
</dbReference>
<feature type="transmembrane region" description="Helical" evidence="8">
    <location>
        <begin position="170"/>
        <end position="193"/>
    </location>
</feature>
<keyword evidence="8" id="KW-0285">Flavoprotein</keyword>
<keyword evidence="5 8" id="KW-1133">Transmembrane helix</keyword>
<evidence type="ECO:0000256" key="1">
    <source>
        <dbReference type="ARBA" id="ARBA00004141"/>
    </source>
</evidence>
<dbReference type="GO" id="GO:0009055">
    <property type="term" value="F:electron transfer activity"/>
    <property type="evidence" value="ECO:0007669"/>
    <property type="project" value="UniProtKB-UniRule"/>
</dbReference>
<feature type="transmembrane region" description="Helical" evidence="8">
    <location>
        <begin position="76"/>
        <end position="99"/>
    </location>
</feature>
<organism evidence="10 11">
    <name type="scientific">Marinobacter pelagius</name>
    <dbReference type="NCBI Taxonomy" id="379482"/>
    <lineage>
        <taxon>Bacteria</taxon>
        <taxon>Pseudomonadati</taxon>
        <taxon>Pseudomonadota</taxon>
        <taxon>Gammaproteobacteria</taxon>
        <taxon>Pseudomonadales</taxon>
        <taxon>Marinobacteraceae</taxon>
        <taxon>Marinobacter</taxon>
    </lineage>
</organism>
<dbReference type="Pfam" id="PF01794">
    <property type="entry name" value="Ferric_reduct"/>
    <property type="match status" value="1"/>
</dbReference>
<dbReference type="RefSeq" id="WP_258546109.1">
    <property type="nucleotide sequence ID" value="NZ_QNRO01000010.1"/>
</dbReference>
<dbReference type="EMBL" id="QNRO01000010">
    <property type="protein sequence ID" value="RBP29220.1"/>
    <property type="molecule type" value="Genomic_DNA"/>
</dbReference>
<feature type="transmembrane region" description="Helical" evidence="8">
    <location>
        <begin position="146"/>
        <end position="164"/>
    </location>
</feature>
<evidence type="ECO:0000256" key="7">
    <source>
        <dbReference type="ARBA" id="ARBA00023136"/>
    </source>
</evidence>
<evidence type="ECO:0000259" key="9">
    <source>
        <dbReference type="Pfam" id="PF01794"/>
    </source>
</evidence>
<dbReference type="STRING" id="379482.SAMN04487961_3153"/>
<keyword evidence="8" id="KW-0288">FMN</keyword>
<dbReference type="InterPro" id="IPR013130">
    <property type="entry name" value="Fe3_Rdtase_TM_dom"/>
</dbReference>
<dbReference type="GO" id="GO:0020037">
    <property type="term" value="F:heme binding"/>
    <property type="evidence" value="ECO:0007669"/>
    <property type="project" value="UniProtKB-UniRule"/>
</dbReference>
<dbReference type="InterPro" id="IPR022837">
    <property type="entry name" value="MsrQ-like"/>
</dbReference>
<dbReference type="GO" id="GO:0005886">
    <property type="term" value="C:plasma membrane"/>
    <property type="evidence" value="ECO:0007669"/>
    <property type="project" value="UniProtKB-SubCell"/>
</dbReference>
<evidence type="ECO:0000256" key="8">
    <source>
        <dbReference type="HAMAP-Rule" id="MF_01207"/>
    </source>
</evidence>
<comment type="caution">
    <text evidence="8">Lacks conserved residue(s) required for the propagation of feature annotation.</text>
</comment>
<comment type="subcellular location">
    <subcellularLocation>
        <location evidence="8">Cell membrane</location>
        <topology evidence="8">Multi-pass membrane protein</topology>
    </subcellularLocation>
    <subcellularLocation>
        <location evidence="1">Membrane</location>
        <topology evidence="1">Multi-pass membrane protein</topology>
    </subcellularLocation>
</comment>
<keyword evidence="4 8" id="KW-0812">Transmembrane</keyword>
<name>A0A366GPM9_9GAMM</name>
<evidence type="ECO:0000256" key="5">
    <source>
        <dbReference type="ARBA" id="ARBA00022989"/>
    </source>
</evidence>
<gene>
    <name evidence="8" type="primary">msrQ</name>
    <name evidence="10" type="ORF">DET50_110119</name>
</gene>
<keyword evidence="3 8" id="KW-0349">Heme</keyword>
<comment type="caution">
    <text evidence="10">The sequence shown here is derived from an EMBL/GenBank/DDBJ whole genome shotgun (WGS) entry which is preliminary data.</text>
</comment>
<proteinExistence type="inferred from homology"/>
<evidence type="ECO:0000256" key="4">
    <source>
        <dbReference type="ARBA" id="ARBA00022692"/>
    </source>
</evidence>
<dbReference type="AlphaFoldDB" id="A0A366GPM9"/>
<dbReference type="Proteomes" id="UP000252995">
    <property type="component" value="Unassembled WGS sequence"/>
</dbReference>
<dbReference type="GO" id="GO:0010181">
    <property type="term" value="F:FMN binding"/>
    <property type="evidence" value="ECO:0007669"/>
    <property type="project" value="UniProtKB-UniRule"/>
</dbReference>
<comment type="function">
    <text evidence="8">Part of the MsrPQ system that repairs oxidized periplasmic proteins containing methionine sulfoxide residues (Met-O), using respiratory chain electrons. Thus protects these proteins from oxidative-stress damage caused by reactive species of oxygen and chlorine generated by the host defense mechanisms. MsrPQ is essential for the maintenance of envelope integrity under bleach stress, rescuing a wide series of structurally unrelated periplasmic proteins from methionine oxidation. MsrQ provides electrons for reduction to the reductase catalytic subunit MsrP, using the quinone pool of the respiratory chain.</text>
</comment>
<evidence type="ECO:0000313" key="11">
    <source>
        <dbReference type="Proteomes" id="UP000252995"/>
    </source>
</evidence>
<comment type="cofactor">
    <cofactor evidence="8">
        <name>heme b</name>
        <dbReference type="ChEBI" id="CHEBI:60344"/>
    </cofactor>
    <text evidence="8">Binds 1 heme b (iron(II)-protoporphyrin IX) group per subunit.</text>
</comment>
<dbReference type="GO" id="GO:0046872">
    <property type="term" value="F:metal ion binding"/>
    <property type="evidence" value="ECO:0007669"/>
    <property type="project" value="UniProtKB-KW"/>
</dbReference>
<evidence type="ECO:0000313" key="10">
    <source>
        <dbReference type="EMBL" id="RBP29220.1"/>
    </source>
</evidence>
<evidence type="ECO:0000256" key="6">
    <source>
        <dbReference type="ARBA" id="ARBA00023004"/>
    </source>
</evidence>
<keyword evidence="8" id="KW-1003">Cell membrane</keyword>
<feature type="domain" description="Ferric oxidoreductase" evidence="9">
    <location>
        <begin position="45"/>
        <end position="154"/>
    </location>
</feature>
<feature type="transmembrane region" description="Helical" evidence="8">
    <location>
        <begin position="46"/>
        <end position="64"/>
    </location>
</feature>
<evidence type="ECO:0000256" key="2">
    <source>
        <dbReference type="ARBA" id="ARBA00022448"/>
    </source>
</evidence>
<keyword evidence="8" id="KW-0479">Metal-binding</keyword>
<evidence type="ECO:0000256" key="3">
    <source>
        <dbReference type="ARBA" id="ARBA00022617"/>
    </source>
</evidence>
<comment type="subunit">
    <text evidence="8">Heterodimer of a catalytic subunit (MsrP) and a heme-binding subunit (MsrQ).</text>
</comment>
<keyword evidence="2 8" id="KW-0813">Transport</keyword>
<keyword evidence="8" id="KW-0249">Electron transport</keyword>
<sequence>MTISMLPFRILVFLLSCVPLALLVLDIATGSLGPDPGQTVTETLGLSALQLLIVTLLMTPLARWTHWAGWIKVRRMVGLFAFFYAMLHLMAFLQFILGWTDLWATFTKRPYIIFGTLAFLLLIPLAATSTKALMRRLGRRWKPLHRLIYPAVALVWLHFIFQARSDITEMVIYGLVVVFLLVIRGYWFGWYSLVPLRTAKRG</sequence>
<accession>A0A366GPM9</accession>
<dbReference type="PANTHER" id="PTHR36964">
    <property type="entry name" value="PROTEIN-METHIONINE-SULFOXIDE REDUCTASE HEME-BINDING SUBUNIT MSRQ"/>
    <property type="match status" value="1"/>
</dbReference>
<protein>
    <recommendedName>
        <fullName evidence="8">Protein-methionine-sulfoxide reductase heme-binding subunit MsrQ</fullName>
    </recommendedName>
    <alternativeName>
        <fullName evidence="8">Flavocytochrome MsrQ</fullName>
    </alternativeName>
</protein>
<comment type="similarity">
    <text evidence="8">Belongs to the MsrQ family.</text>
</comment>
<keyword evidence="6 8" id="KW-0408">Iron</keyword>
<dbReference type="GO" id="GO:0016679">
    <property type="term" value="F:oxidoreductase activity, acting on diphenols and related substances as donors"/>
    <property type="evidence" value="ECO:0007669"/>
    <property type="project" value="TreeGrafter"/>
</dbReference>